<keyword evidence="4" id="KW-1185">Reference proteome</keyword>
<dbReference type="Proteomes" id="UP001597297">
    <property type="component" value="Unassembled WGS sequence"/>
</dbReference>
<feature type="transmembrane region" description="Helical" evidence="1">
    <location>
        <begin position="20"/>
        <end position="46"/>
    </location>
</feature>
<organism evidence="3 4">
    <name type="scientific">Rubritalea spongiae</name>
    <dbReference type="NCBI Taxonomy" id="430797"/>
    <lineage>
        <taxon>Bacteria</taxon>
        <taxon>Pseudomonadati</taxon>
        <taxon>Verrucomicrobiota</taxon>
        <taxon>Verrucomicrobiia</taxon>
        <taxon>Verrucomicrobiales</taxon>
        <taxon>Rubritaleaceae</taxon>
        <taxon>Rubritalea</taxon>
    </lineage>
</organism>
<dbReference type="Pfam" id="PF04024">
    <property type="entry name" value="PspC"/>
    <property type="match status" value="1"/>
</dbReference>
<proteinExistence type="predicted"/>
<protein>
    <submittedName>
        <fullName evidence="3">PspC domain-containing protein</fullName>
    </submittedName>
</protein>
<dbReference type="EMBL" id="JBHUJC010000018">
    <property type="protein sequence ID" value="MFD2275905.1"/>
    <property type="molecule type" value="Genomic_DNA"/>
</dbReference>
<keyword evidence="1" id="KW-0812">Transmembrane</keyword>
<sequence length="51" mass="5976">MIGGVCYTLSKKLNFNIPTWVWRVIFVMSVLCFGFGFLPYIILWIFMPKAN</sequence>
<evidence type="ECO:0000256" key="1">
    <source>
        <dbReference type="SAM" id="Phobius"/>
    </source>
</evidence>
<reference evidence="4" key="1">
    <citation type="journal article" date="2019" name="Int. J. Syst. Evol. Microbiol.">
        <title>The Global Catalogue of Microorganisms (GCM) 10K type strain sequencing project: providing services to taxonomists for standard genome sequencing and annotation.</title>
        <authorList>
            <consortium name="The Broad Institute Genomics Platform"/>
            <consortium name="The Broad Institute Genome Sequencing Center for Infectious Disease"/>
            <person name="Wu L."/>
            <person name="Ma J."/>
        </authorList>
    </citation>
    <scope>NUCLEOTIDE SEQUENCE [LARGE SCALE GENOMIC DNA]</scope>
    <source>
        <strain evidence="4">JCM 16545</strain>
    </source>
</reference>
<keyword evidence="1" id="KW-0472">Membrane</keyword>
<evidence type="ECO:0000313" key="3">
    <source>
        <dbReference type="EMBL" id="MFD2275905.1"/>
    </source>
</evidence>
<name>A0ABW5E4U5_9BACT</name>
<evidence type="ECO:0000259" key="2">
    <source>
        <dbReference type="Pfam" id="PF04024"/>
    </source>
</evidence>
<dbReference type="RefSeq" id="WP_377096641.1">
    <property type="nucleotide sequence ID" value="NZ_JBHSJM010000001.1"/>
</dbReference>
<accession>A0ABW5E4U5</accession>
<comment type="caution">
    <text evidence="3">The sequence shown here is derived from an EMBL/GenBank/DDBJ whole genome shotgun (WGS) entry which is preliminary data.</text>
</comment>
<dbReference type="InterPro" id="IPR007168">
    <property type="entry name" value="Phageshock_PspC_N"/>
</dbReference>
<keyword evidence="1" id="KW-1133">Transmembrane helix</keyword>
<gene>
    <name evidence="3" type="ORF">ACFSQZ_05445</name>
</gene>
<evidence type="ECO:0000313" key="4">
    <source>
        <dbReference type="Proteomes" id="UP001597297"/>
    </source>
</evidence>
<feature type="domain" description="Phage shock protein PspC N-terminal" evidence="2">
    <location>
        <begin position="1"/>
        <end position="50"/>
    </location>
</feature>